<dbReference type="EMBL" id="UINC01003088">
    <property type="protein sequence ID" value="SVA03261.1"/>
    <property type="molecule type" value="Genomic_DNA"/>
</dbReference>
<keyword evidence="1" id="KW-0812">Transmembrane</keyword>
<feature type="non-terminal residue" evidence="2">
    <location>
        <position position="1"/>
    </location>
</feature>
<organism evidence="2">
    <name type="scientific">marine metagenome</name>
    <dbReference type="NCBI Taxonomy" id="408172"/>
    <lineage>
        <taxon>unclassified sequences</taxon>
        <taxon>metagenomes</taxon>
        <taxon>ecological metagenomes</taxon>
    </lineage>
</organism>
<proteinExistence type="predicted"/>
<gene>
    <name evidence="2" type="ORF">METZ01_LOCUS56115</name>
</gene>
<evidence type="ECO:0000256" key="1">
    <source>
        <dbReference type="SAM" id="Phobius"/>
    </source>
</evidence>
<reference evidence="2" key="1">
    <citation type="submission" date="2018-05" db="EMBL/GenBank/DDBJ databases">
        <authorList>
            <person name="Lanie J.A."/>
            <person name="Ng W.-L."/>
            <person name="Kazmierczak K.M."/>
            <person name="Andrzejewski T.M."/>
            <person name="Davidsen T.M."/>
            <person name="Wayne K.J."/>
            <person name="Tettelin H."/>
            <person name="Glass J.I."/>
            <person name="Rusch D."/>
            <person name="Podicherti R."/>
            <person name="Tsui H.-C.T."/>
            <person name="Winkler M.E."/>
        </authorList>
    </citation>
    <scope>NUCLEOTIDE SEQUENCE</scope>
</reference>
<name>A0A381SIV2_9ZZZZ</name>
<keyword evidence="1" id="KW-0472">Membrane</keyword>
<sequence length="107" mass="12150">AVEAIGELGGGVYSDGESTISMSMILIGDTDFATNNYFGSANNADLFINSVNFLAKDVELISIRAKTEADRQMFLTKNERDFVRWSGWLLMPVLVSIFGFWTWWRRR</sequence>
<feature type="transmembrane region" description="Helical" evidence="1">
    <location>
        <begin position="85"/>
        <end position="104"/>
    </location>
</feature>
<keyword evidence="1" id="KW-1133">Transmembrane helix</keyword>
<dbReference type="AlphaFoldDB" id="A0A381SIV2"/>
<evidence type="ECO:0000313" key="2">
    <source>
        <dbReference type="EMBL" id="SVA03261.1"/>
    </source>
</evidence>
<protein>
    <submittedName>
        <fullName evidence="2">Uncharacterized protein</fullName>
    </submittedName>
</protein>
<accession>A0A381SIV2</accession>